<dbReference type="InterPro" id="IPR046527">
    <property type="entry name" value="PIR2-like_helical"/>
</dbReference>
<accession>A0A5J9VQS3</accession>
<dbReference type="PANTHER" id="PTHR33120">
    <property type="entry name" value="EXPRESSED PROTEIN-RELATED"/>
    <property type="match status" value="1"/>
</dbReference>
<dbReference type="Proteomes" id="UP000324897">
    <property type="component" value="Chromosome 4"/>
</dbReference>
<evidence type="ECO:0000313" key="3">
    <source>
        <dbReference type="EMBL" id="TVU37440.1"/>
    </source>
</evidence>
<dbReference type="InterPro" id="IPR022059">
    <property type="entry name" value="DUF3615"/>
</dbReference>
<evidence type="ECO:0000259" key="2">
    <source>
        <dbReference type="Pfam" id="PF20235"/>
    </source>
</evidence>
<evidence type="ECO:0000259" key="1">
    <source>
        <dbReference type="Pfam" id="PF12274"/>
    </source>
</evidence>
<dbReference type="AlphaFoldDB" id="A0A5J9VQS3"/>
<dbReference type="PANTHER" id="PTHR33120:SF44">
    <property type="entry name" value="PIR2-LIKE HELICAL DOMAIN-CONTAINING PROTEIN"/>
    <property type="match status" value="1"/>
</dbReference>
<evidence type="ECO:0000313" key="4">
    <source>
        <dbReference type="Proteomes" id="UP000324897"/>
    </source>
</evidence>
<feature type="domain" description="PIR2-like helical" evidence="2">
    <location>
        <begin position="110"/>
        <end position="228"/>
    </location>
</feature>
<feature type="domain" description="DUF3615" evidence="1">
    <location>
        <begin position="354"/>
        <end position="455"/>
    </location>
</feature>
<dbReference type="Gramene" id="TVU37440">
    <property type="protein sequence ID" value="TVU37440"/>
    <property type="gene ID" value="EJB05_10755"/>
</dbReference>
<dbReference type="Pfam" id="PF20235">
    <property type="entry name" value="PIR2-like_helical"/>
    <property type="match status" value="1"/>
</dbReference>
<proteinExistence type="predicted"/>
<protein>
    <submittedName>
        <fullName evidence="3">Uncharacterized protein</fullName>
    </submittedName>
</protein>
<organism evidence="3 4">
    <name type="scientific">Eragrostis curvula</name>
    <name type="common">weeping love grass</name>
    <dbReference type="NCBI Taxonomy" id="38414"/>
    <lineage>
        <taxon>Eukaryota</taxon>
        <taxon>Viridiplantae</taxon>
        <taxon>Streptophyta</taxon>
        <taxon>Embryophyta</taxon>
        <taxon>Tracheophyta</taxon>
        <taxon>Spermatophyta</taxon>
        <taxon>Magnoliopsida</taxon>
        <taxon>Liliopsida</taxon>
        <taxon>Poales</taxon>
        <taxon>Poaceae</taxon>
        <taxon>PACMAD clade</taxon>
        <taxon>Chloridoideae</taxon>
        <taxon>Eragrostideae</taxon>
        <taxon>Eragrostidinae</taxon>
        <taxon>Eragrostis</taxon>
    </lineage>
</organism>
<name>A0A5J9VQS3_9POAL</name>
<keyword evidence="4" id="KW-1185">Reference proteome</keyword>
<reference evidence="3 4" key="1">
    <citation type="journal article" date="2019" name="Sci. Rep.">
        <title>A high-quality genome of Eragrostis curvula grass provides insights into Poaceae evolution and supports new strategies to enhance forage quality.</title>
        <authorList>
            <person name="Carballo J."/>
            <person name="Santos B.A.C.M."/>
            <person name="Zappacosta D."/>
            <person name="Garbus I."/>
            <person name="Selva J.P."/>
            <person name="Gallo C.A."/>
            <person name="Diaz A."/>
            <person name="Albertini E."/>
            <person name="Caccamo M."/>
            <person name="Echenique V."/>
        </authorList>
    </citation>
    <scope>NUCLEOTIDE SEQUENCE [LARGE SCALE GENOMIC DNA]</scope>
    <source>
        <strain evidence="4">cv. Victoria</strain>
        <tissue evidence="3">Leaf</tissue>
    </source>
</reference>
<comment type="caution">
    <text evidence="3">The sequence shown here is derived from an EMBL/GenBank/DDBJ whole genome shotgun (WGS) entry which is preliminary data.</text>
</comment>
<dbReference type="Pfam" id="PF12274">
    <property type="entry name" value="DUF3615"/>
    <property type="match status" value="1"/>
</dbReference>
<dbReference type="EMBL" id="RWGY01000007">
    <property type="protein sequence ID" value="TVU37440.1"/>
    <property type="molecule type" value="Genomic_DNA"/>
</dbReference>
<feature type="non-terminal residue" evidence="3">
    <location>
        <position position="1"/>
    </location>
</feature>
<gene>
    <name evidence="3" type="ORF">EJB05_10755</name>
</gene>
<sequence>MARTGRVDPSTWGLDAAGASVGGRGFGVGQNMDSSDDATGRSTMQMQTYEFSSFDWEANQRRVAELVKKSDLGQGRTVHHPPRRGGRVLLSWPRPAFVAPSPLETAVLDAIHGHVVRALARLPRPAVREHGRGVVLAGHCYGCLGDPATNVVANAIWHDAALFPPSRHDNERRPLDMAGAAALYRCARRSLDGLVAFMRSYCPEVSHDEALRCLEATGADLGAAVRMATGGEDAFSRVGGAASSSSPRVRDAFENAATAARHPDPAAYARFTESLMGPTPEAATVRSEMLAAASTGTLSPAAVDTISAALRRLHGVDHAPPPPLPQLSRGAQRAVAHVTNAFMQTQAYTATKVVELALQRHAAQTGEELSLHFICGKHKFYKDSAIHHHINFLAKRKTTAAAAGEAAAAPALFFAEVDALARDAGDVTLCCPVPVAQGPGGCEACECGGTRLVHPAAGGVEFQGRVGFTDGDDPAMVKLCAKTPEHEISVPLEEDHVFFDAGMHPEMARYLENRYSAMDDDHVDLSFIQLL</sequence>